<feature type="binding site" evidence="5 6">
    <location>
        <begin position="86"/>
        <end position="87"/>
    </location>
    <ligand>
        <name>FMN</name>
        <dbReference type="ChEBI" id="CHEBI:58210"/>
    </ligand>
</feature>
<feature type="binding site" evidence="5 6">
    <location>
        <position position="206"/>
    </location>
    <ligand>
        <name>FMN</name>
        <dbReference type="ChEBI" id="CHEBI:58210"/>
    </ligand>
</feature>
<feature type="domain" description="Pyridoxamine 5'-phosphate oxidase N-terminal" evidence="7">
    <location>
        <begin position="46"/>
        <end position="169"/>
    </location>
</feature>
<comment type="pathway">
    <text evidence="5">Cofactor metabolism; pyridoxal 5'-phosphate salvage; pyridoxal 5'-phosphate from pyridoxine 5'-phosphate: step 1/1.</text>
</comment>
<feature type="binding site" evidence="5 6">
    <location>
        <position position="196"/>
    </location>
    <ligand>
        <name>FMN</name>
        <dbReference type="ChEBI" id="CHEBI:58210"/>
    </ligand>
</feature>
<comment type="pathway">
    <text evidence="5">Cofactor metabolism; pyridoxal 5'-phosphate salvage; pyridoxal 5'-phosphate from pyridoxamine 5'-phosphate: step 1/1.</text>
</comment>
<dbReference type="GO" id="GO:0004733">
    <property type="term" value="F:pyridoxamine phosphate oxidase activity"/>
    <property type="evidence" value="ECO:0007669"/>
    <property type="project" value="UniProtKB-UniRule"/>
</dbReference>
<comment type="subunit">
    <text evidence="5">Homodimer.</text>
</comment>
<dbReference type="STRING" id="85968.GCA_900073015_02220"/>
<feature type="binding site" evidence="5 6">
    <location>
        <position position="93"/>
    </location>
    <ligand>
        <name>FMN</name>
        <dbReference type="ChEBI" id="CHEBI:58210"/>
    </ligand>
</feature>
<dbReference type="Gene3D" id="2.30.110.10">
    <property type="entry name" value="Electron Transport, Fmn-binding Protein, Chain A"/>
    <property type="match status" value="1"/>
</dbReference>
<feature type="domain" description="Pyridoxine 5'-phosphate oxidase dimerisation C-terminal" evidence="8">
    <location>
        <begin position="183"/>
        <end position="220"/>
    </location>
</feature>
<dbReference type="EMBL" id="PDCN02000003">
    <property type="protein sequence ID" value="PIB76943.1"/>
    <property type="molecule type" value="Genomic_DNA"/>
</dbReference>
<evidence type="ECO:0000259" key="7">
    <source>
        <dbReference type="Pfam" id="PF01243"/>
    </source>
</evidence>
<evidence type="ECO:0000256" key="4">
    <source>
        <dbReference type="ARBA" id="ARBA00023002"/>
    </source>
</evidence>
<protein>
    <recommendedName>
        <fullName evidence="5">Pyridoxine/pyridoxamine 5'-phosphate oxidase</fullName>
        <ecNumber evidence="5">1.4.3.5</ecNumber>
    </recommendedName>
    <alternativeName>
        <fullName evidence="5">PNP/PMP oxidase</fullName>
        <shortName evidence="5">PNPOx</shortName>
    </alternativeName>
    <alternativeName>
        <fullName evidence="5">Pyridoxal 5'-phosphate synthase</fullName>
    </alternativeName>
</protein>
<dbReference type="AlphaFoldDB" id="A0A2G5PFY2"/>
<dbReference type="InterPro" id="IPR019576">
    <property type="entry name" value="Pyridoxamine_oxidase_dimer_C"/>
</dbReference>
<evidence type="ECO:0000256" key="1">
    <source>
        <dbReference type="ARBA" id="ARBA00007301"/>
    </source>
</evidence>
<keyword evidence="5" id="KW-0664">Pyridoxine biosynthesis</keyword>
<dbReference type="InterPro" id="IPR019740">
    <property type="entry name" value="Pyridox_Oxase_CS"/>
</dbReference>
<dbReference type="NCBIfam" id="TIGR00558">
    <property type="entry name" value="pdxH"/>
    <property type="match status" value="1"/>
</dbReference>
<keyword evidence="3 5" id="KW-0288">FMN</keyword>
<dbReference type="GO" id="GO:0010181">
    <property type="term" value="F:FMN binding"/>
    <property type="evidence" value="ECO:0007669"/>
    <property type="project" value="UniProtKB-UniRule"/>
</dbReference>
<evidence type="ECO:0000259" key="8">
    <source>
        <dbReference type="Pfam" id="PF10590"/>
    </source>
</evidence>
<gene>
    <name evidence="5 9" type="primary">pdxH</name>
    <name evidence="9" type="ORF">CQY22_004745</name>
</gene>
<accession>A0A2G5PFY2</accession>
<feature type="binding site" evidence="5">
    <location>
        <begin position="202"/>
        <end position="204"/>
    </location>
    <ligand>
        <name>substrate</name>
    </ligand>
</feature>
<evidence type="ECO:0000256" key="5">
    <source>
        <dbReference type="HAMAP-Rule" id="MF_01629"/>
    </source>
</evidence>
<dbReference type="SUPFAM" id="SSF50475">
    <property type="entry name" value="FMN-binding split barrel"/>
    <property type="match status" value="1"/>
</dbReference>
<comment type="similarity">
    <text evidence="1 5">Belongs to the pyridoxamine 5'-phosphate oxidase family.</text>
</comment>
<dbReference type="Proteomes" id="UP000230551">
    <property type="component" value="Unassembled WGS sequence"/>
</dbReference>
<evidence type="ECO:0000313" key="9">
    <source>
        <dbReference type="EMBL" id="PIB76943.1"/>
    </source>
</evidence>
<comment type="cofactor">
    <cofactor evidence="5 6">
        <name>FMN</name>
        <dbReference type="ChEBI" id="CHEBI:58210"/>
    </cofactor>
    <text evidence="5 6">Binds 1 FMN per subunit.</text>
</comment>
<evidence type="ECO:0000256" key="2">
    <source>
        <dbReference type="ARBA" id="ARBA00022630"/>
    </source>
</evidence>
<feature type="binding site" evidence="5 6">
    <location>
        <begin position="71"/>
        <end position="76"/>
    </location>
    <ligand>
        <name>FMN</name>
        <dbReference type="ChEBI" id="CHEBI:58210"/>
    </ligand>
</feature>
<organism evidence="9 10">
    <name type="scientific">Mycolicibacterium brumae</name>
    <dbReference type="NCBI Taxonomy" id="85968"/>
    <lineage>
        <taxon>Bacteria</taxon>
        <taxon>Bacillati</taxon>
        <taxon>Actinomycetota</taxon>
        <taxon>Actinomycetes</taxon>
        <taxon>Mycobacteriales</taxon>
        <taxon>Mycobacteriaceae</taxon>
        <taxon>Mycolicibacterium</taxon>
    </lineage>
</organism>
<sequence length="220" mass="24376">MHVMDDAGLSGMRVEYGSAERDASADLDVDALADGWVALLLRWIADAAAAGSTEPNAMVLATVDDGRPVTRSVLCKSVDAAGVTFYTNYDSDKGRQLAEVPYASATFPWYRLSRQAHVRGAVHKVSREDTEAYWAARPRGAQLGAWASQQSRPIASREELLARVVEVEARFADQEPIPAPPHWGGYRIVPEVVEFWQGRRDRVHNRIRAHADGRVERLQP</sequence>
<dbReference type="Pfam" id="PF01243">
    <property type="entry name" value="PNPOx_N"/>
    <property type="match status" value="1"/>
</dbReference>
<feature type="binding site" evidence="5 6">
    <location>
        <position position="115"/>
    </location>
    <ligand>
        <name>FMN</name>
        <dbReference type="ChEBI" id="CHEBI:58210"/>
    </ligand>
</feature>
<dbReference type="PIRSF" id="PIRSF000190">
    <property type="entry name" value="Pyd_amn-ph_oxd"/>
    <property type="match status" value="1"/>
</dbReference>
<keyword evidence="4 5" id="KW-0560">Oxidoreductase</keyword>
<feature type="binding site" evidence="5">
    <location>
        <position position="76"/>
    </location>
    <ligand>
        <name>substrate</name>
    </ligand>
</feature>
<keyword evidence="2 5" id="KW-0285">Flavoprotein</keyword>
<dbReference type="NCBIfam" id="NF004231">
    <property type="entry name" value="PRK05679.1"/>
    <property type="match status" value="1"/>
</dbReference>
<comment type="caution">
    <text evidence="9">The sequence shown here is derived from an EMBL/GenBank/DDBJ whole genome shotgun (WGS) entry which is preliminary data.</text>
</comment>
<dbReference type="GO" id="GO:0008615">
    <property type="term" value="P:pyridoxine biosynthetic process"/>
    <property type="evidence" value="ECO:0007669"/>
    <property type="project" value="UniProtKB-UniRule"/>
</dbReference>
<dbReference type="InterPro" id="IPR000659">
    <property type="entry name" value="Pyridox_Oxase"/>
</dbReference>
<name>A0A2G5PFY2_9MYCO</name>
<dbReference type="PANTHER" id="PTHR10851:SF0">
    <property type="entry name" value="PYRIDOXINE-5'-PHOSPHATE OXIDASE"/>
    <property type="match status" value="1"/>
</dbReference>
<evidence type="ECO:0000313" key="10">
    <source>
        <dbReference type="Proteomes" id="UP000230551"/>
    </source>
</evidence>
<dbReference type="PANTHER" id="PTHR10851">
    <property type="entry name" value="PYRIDOXINE-5-PHOSPHATE OXIDASE"/>
    <property type="match status" value="1"/>
</dbReference>
<reference evidence="9 10" key="1">
    <citation type="journal article" date="2017" name="Infect. Genet. Evol.">
        <title>The new phylogeny of the genus Mycobacterium: The old and the news.</title>
        <authorList>
            <person name="Tortoli E."/>
            <person name="Fedrizzi T."/>
            <person name="Meehan C.J."/>
            <person name="Trovato A."/>
            <person name="Grottola A."/>
            <person name="Giacobazzi E."/>
            <person name="Serpini G.F."/>
            <person name="Tagliazucchi S."/>
            <person name="Fabio A."/>
            <person name="Bettua C."/>
            <person name="Bertorelli R."/>
            <person name="Frascaro F."/>
            <person name="De Sanctis V."/>
            <person name="Pecorari M."/>
            <person name="Jousson O."/>
            <person name="Segata N."/>
            <person name="Cirillo D.M."/>
        </authorList>
    </citation>
    <scope>NUCLEOTIDE SEQUENCE [LARGE SCALE GENOMIC DNA]</scope>
    <source>
        <strain evidence="9 10">CIP1034565</strain>
    </source>
</reference>
<comment type="catalytic activity">
    <reaction evidence="5">
        <text>pyridoxine 5'-phosphate + O2 = pyridoxal 5'-phosphate + H2O2</text>
        <dbReference type="Rhea" id="RHEA:15149"/>
        <dbReference type="ChEBI" id="CHEBI:15379"/>
        <dbReference type="ChEBI" id="CHEBI:16240"/>
        <dbReference type="ChEBI" id="CHEBI:58589"/>
        <dbReference type="ChEBI" id="CHEBI:597326"/>
        <dbReference type="EC" id="1.4.3.5"/>
    </reaction>
</comment>
<feature type="binding site" evidence="5 6">
    <location>
        <begin position="150"/>
        <end position="151"/>
    </location>
    <ligand>
        <name>FMN</name>
        <dbReference type="ChEBI" id="CHEBI:58210"/>
    </ligand>
</feature>
<dbReference type="PROSITE" id="PS01064">
    <property type="entry name" value="PYRIDOX_OXIDASE"/>
    <property type="match status" value="1"/>
</dbReference>
<comment type="caution">
    <text evidence="5">Lacks conserved residue(s) required for the propagation of feature annotation.</text>
</comment>
<comment type="function">
    <text evidence="5">Catalyzes the oxidation of either pyridoxine 5'-phosphate (PNP) or pyridoxamine 5'-phosphate (PMP) into pyridoxal 5'-phosphate (PLP).</text>
</comment>
<dbReference type="HAMAP" id="MF_01629">
    <property type="entry name" value="PdxH"/>
    <property type="match status" value="1"/>
</dbReference>
<keyword evidence="10" id="KW-1185">Reference proteome</keyword>
<dbReference type="Pfam" id="PF10590">
    <property type="entry name" value="PNP_phzG_C"/>
    <property type="match status" value="1"/>
</dbReference>
<proteinExistence type="inferred from homology"/>
<feature type="binding site" evidence="5">
    <location>
        <position position="137"/>
    </location>
    <ligand>
        <name>substrate</name>
    </ligand>
</feature>
<evidence type="ECO:0000256" key="6">
    <source>
        <dbReference type="PIRSR" id="PIRSR000190-2"/>
    </source>
</evidence>
<comment type="catalytic activity">
    <reaction evidence="5">
        <text>pyridoxamine 5'-phosphate + O2 + H2O = pyridoxal 5'-phosphate + H2O2 + NH4(+)</text>
        <dbReference type="Rhea" id="RHEA:15817"/>
        <dbReference type="ChEBI" id="CHEBI:15377"/>
        <dbReference type="ChEBI" id="CHEBI:15379"/>
        <dbReference type="ChEBI" id="CHEBI:16240"/>
        <dbReference type="ChEBI" id="CHEBI:28938"/>
        <dbReference type="ChEBI" id="CHEBI:58451"/>
        <dbReference type="ChEBI" id="CHEBI:597326"/>
        <dbReference type="EC" id="1.4.3.5"/>
    </reaction>
</comment>
<dbReference type="OrthoDB" id="9780392at2"/>
<dbReference type="InterPro" id="IPR011576">
    <property type="entry name" value="Pyridox_Oxase_N"/>
</dbReference>
<evidence type="ECO:0000256" key="3">
    <source>
        <dbReference type="ARBA" id="ARBA00022643"/>
    </source>
</evidence>
<dbReference type="EC" id="1.4.3.5" evidence="5"/>
<feature type="binding site" evidence="5">
    <location>
        <position position="133"/>
    </location>
    <ligand>
        <name>substrate</name>
    </ligand>
</feature>
<dbReference type="UniPathway" id="UPA01068">
    <property type="reaction ID" value="UER00304"/>
</dbReference>
<dbReference type="InterPro" id="IPR012349">
    <property type="entry name" value="Split_barrel_FMN-bd"/>
</dbReference>